<dbReference type="InterPro" id="IPR001763">
    <property type="entry name" value="Rhodanese-like_dom"/>
</dbReference>
<protein>
    <recommendedName>
        <fullName evidence="1">Rhodanese domain-containing protein</fullName>
    </recommendedName>
</protein>
<evidence type="ECO:0000313" key="2">
    <source>
        <dbReference type="EMBL" id="CAH1981689.1"/>
    </source>
</evidence>
<dbReference type="AlphaFoldDB" id="A0A9P0KUA1"/>
<dbReference type="Gene3D" id="3.40.250.10">
    <property type="entry name" value="Rhodanese-like domain"/>
    <property type="match status" value="1"/>
</dbReference>
<dbReference type="PANTHER" id="PTHR44086">
    <property type="entry name" value="THIOSULFATE SULFURTRANSFERASE RDL2, MITOCHONDRIAL-RELATED"/>
    <property type="match status" value="1"/>
</dbReference>
<dbReference type="EMBL" id="CAKOFQ010006912">
    <property type="protein sequence ID" value="CAH1981689.1"/>
    <property type="molecule type" value="Genomic_DNA"/>
</dbReference>
<comment type="caution">
    <text evidence="2">The sequence shown here is derived from an EMBL/GenBank/DDBJ whole genome shotgun (WGS) entry which is preliminary data.</text>
</comment>
<dbReference type="GO" id="GO:0004792">
    <property type="term" value="F:thiosulfate-cyanide sulfurtransferase activity"/>
    <property type="evidence" value="ECO:0007669"/>
    <property type="project" value="TreeGrafter"/>
</dbReference>
<evidence type="ECO:0000259" key="1">
    <source>
        <dbReference type="PROSITE" id="PS50206"/>
    </source>
</evidence>
<organism evidence="2 3">
    <name type="scientific">Acanthoscelides obtectus</name>
    <name type="common">Bean weevil</name>
    <name type="synonym">Bruchus obtectus</name>
    <dbReference type="NCBI Taxonomy" id="200917"/>
    <lineage>
        <taxon>Eukaryota</taxon>
        <taxon>Metazoa</taxon>
        <taxon>Ecdysozoa</taxon>
        <taxon>Arthropoda</taxon>
        <taxon>Hexapoda</taxon>
        <taxon>Insecta</taxon>
        <taxon>Pterygota</taxon>
        <taxon>Neoptera</taxon>
        <taxon>Endopterygota</taxon>
        <taxon>Coleoptera</taxon>
        <taxon>Polyphaga</taxon>
        <taxon>Cucujiformia</taxon>
        <taxon>Chrysomeloidea</taxon>
        <taxon>Chrysomelidae</taxon>
        <taxon>Bruchinae</taxon>
        <taxon>Bruchini</taxon>
        <taxon>Acanthoscelides</taxon>
    </lineage>
</organism>
<evidence type="ECO:0000313" key="3">
    <source>
        <dbReference type="Proteomes" id="UP001152888"/>
    </source>
</evidence>
<name>A0A9P0KUA1_ACAOB</name>
<dbReference type="GO" id="GO:0005739">
    <property type="term" value="C:mitochondrion"/>
    <property type="evidence" value="ECO:0007669"/>
    <property type="project" value="TreeGrafter"/>
</dbReference>
<dbReference type="OrthoDB" id="566238at2759"/>
<gene>
    <name evidence="2" type="ORF">ACAOBT_LOCUS14616</name>
</gene>
<dbReference type="Proteomes" id="UP001152888">
    <property type="component" value="Unassembled WGS sequence"/>
</dbReference>
<accession>A0A9P0KUA1</accession>
<dbReference type="SUPFAM" id="SSF52821">
    <property type="entry name" value="Rhodanese/Cell cycle control phosphatase"/>
    <property type="match status" value="1"/>
</dbReference>
<keyword evidence="3" id="KW-1185">Reference proteome</keyword>
<dbReference type="Pfam" id="PF00581">
    <property type="entry name" value="Rhodanese"/>
    <property type="match status" value="1"/>
</dbReference>
<sequence length="107" mass="12504">MVFGRITCDELKEMLDNMPPNTTIIDVRETSEVEHTGVIGPSLNIPLSDLKNAMKKTREKIFRKKFGREKPDQKHLIIFYCLGETRAERGADMFHSWGYKKHIRDPR</sequence>
<feature type="domain" description="Rhodanese" evidence="1">
    <location>
        <begin position="18"/>
        <end position="101"/>
    </location>
</feature>
<reference evidence="2" key="1">
    <citation type="submission" date="2022-03" db="EMBL/GenBank/DDBJ databases">
        <authorList>
            <person name="Sayadi A."/>
        </authorList>
    </citation>
    <scope>NUCLEOTIDE SEQUENCE</scope>
</reference>
<dbReference type="PROSITE" id="PS50206">
    <property type="entry name" value="RHODANESE_3"/>
    <property type="match status" value="1"/>
</dbReference>
<dbReference type="InterPro" id="IPR036873">
    <property type="entry name" value="Rhodanese-like_dom_sf"/>
</dbReference>
<proteinExistence type="predicted"/>
<dbReference type="PANTHER" id="PTHR44086:SF10">
    <property type="entry name" value="THIOSULFATE SULFURTRANSFERASE_RHODANESE-LIKE DOMAIN-CONTAINING PROTEIN 3"/>
    <property type="match status" value="1"/>
</dbReference>